<name>A0A1H8G6P7_9ACTN</name>
<dbReference type="InterPro" id="IPR041916">
    <property type="entry name" value="Anti_sigma_zinc_sf"/>
</dbReference>
<dbReference type="Pfam" id="PF13490">
    <property type="entry name" value="zf-HC2"/>
    <property type="match status" value="1"/>
</dbReference>
<dbReference type="EMBL" id="FOBF01000026">
    <property type="protein sequence ID" value="SEN39177.1"/>
    <property type="molecule type" value="Genomic_DNA"/>
</dbReference>
<evidence type="ECO:0000313" key="6">
    <source>
        <dbReference type="Proteomes" id="UP000198953"/>
    </source>
</evidence>
<keyword evidence="2" id="KW-0804">Transcription</keyword>
<evidence type="ECO:0000313" key="5">
    <source>
        <dbReference type="EMBL" id="SEN39177.1"/>
    </source>
</evidence>
<gene>
    <name evidence="5" type="ORF">SAMN05660976_07429</name>
</gene>
<keyword evidence="3" id="KW-0812">Transmembrane</keyword>
<dbReference type="AlphaFoldDB" id="A0A1H8G6P7"/>
<dbReference type="RefSeq" id="WP_055504942.1">
    <property type="nucleotide sequence ID" value="NZ_BBZG01000002.1"/>
</dbReference>
<dbReference type="STRING" id="46177.SAMN05660976_07429"/>
<keyword evidence="3" id="KW-1133">Transmembrane helix</keyword>
<keyword evidence="5" id="KW-0863">Zinc-finger</keyword>
<protein>
    <submittedName>
        <fullName evidence="5">Putative zinc-finger</fullName>
    </submittedName>
</protein>
<reference evidence="5 6" key="1">
    <citation type="submission" date="2016-10" db="EMBL/GenBank/DDBJ databases">
        <authorList>
            <person name="de Groot N.N."/>
        </authorList>
    </citation>
    <scope>NUCLEOTIDE SEQUENCE [LARGE SCALE GENOMIC DNA]</scope>
    <source>
        <strain evidence="5 6">DSM 43357</strain>
    </source>
</reference>
<sequence length="231" mass="23980">MTQAHHEDVAAYALGLLDPAEREEFARHLSGCASCAAEVRTFASMGELLRYADPDGLEAAPADPGVESLVVRRALKERRARRLHRAFVSAAACVAVAAGVYLAVHATASGPNPDSVHGPARALLLTGRTYTGADPATGVSAVVGLEDKGWGTHVALELKGVRGPLRCRLLAVGDDGRSEVVASWGVPSAGYGVPGAPDPLVLHGGTSLPEDELNHFSVETLDGRLLATVPV</sequence>
<evidence type="ECO:0000259" key="4">
    <source>
        <dbReference type="Pfam" id="PF13490"/>
    </source>
</evidence>
<keyword evidence="6" id="KW-1185">Reference proteome</keyword>
<proteinExistence type="predicted"/>
<dbReference type="InterPro" id="IPR027383">
    <property type="entry name" value="Znf_put"/>
</dbReference>
<dbReference type="Proteomes" id="UP000198953">
    <property type="component" value="Unassembled WGS sequence"/>
</dbReference>
<organism evidence="5 6">
    <name type="scientific">Nonomuraea pusilla</name>
    <dbReference type="NCBI Taxonomy" id="46177"/>
    <lineage>
        <taxon>Bacteria</taxon>
        <taxon>Bacillati</taxon>
        <taxon>Actinomycetota</taxon>
        <taxon>Actinomycetes</taxon>
        <taxon>Streptosporangiales</taxon>
        <taxon>Streptosporangiaceae</taxon>
        <taxon>Nonomuraea</taxon>
    </lineage>
</organism>
<keyword evidence="5" id="KW-0479">Metal-binding</keyword>
<dbReference type="GO" id="GO:0008270">
    <property type="term" value="F:zinc ion binding"/>
    <property type="evidence" value="ECO:0007669"/>
    <property type="project" value="UniProtKB-KW"/>
</dbReference>
<accession>A0A1H8G6P7</accession>
<evidence type="ECO:0000256" key="3">
    <source>
        <dbReference type="SAM" id="Phobius"/>
    </source>
</evidence>
<keyword evidence="1" id="KW-0805">Transcription regulation</keyword>
<feature type="domain" description="Putative zinc-finger" evidence="4">
    <location>
        <begin position="7"/>
        <end position="36"/>
    </location>
</feature>
<keyword evidence="5" id="KW-0862">Zinc</keyword>
<keyword evidence="3" id="KW-0472">Membrane</keyword>
<feature type="transmembrane region" description="Helical" evidence="3">
    <location>
        <begin position="86"/>
        <end position="104"/>
    </location>
</feature>
<dbReference type="OrthoDB" id="5185837at2"/>
<evidence type="ECO:0000256" key="2">
    <source>
        <dbReference type="ARBA" id="ARBA00023163"/>
    </source>
</evidence>
<evidence type="ECO:0000256" key="1">
    <source>
        <dbReference type="ARBA" id="ARBA00023015"/>
    </source>
</evidence>
<dbReference type="Gene3D" id="1.10.10.1320">
    <property type="entry name" value="Anti-sigma factor, zinc-finger domain"/>
    <property type="match status" value="1"/>
</dbReference>